<dbReference type="CDD" id="cd06661">
    <property type="entry name" value="GGCT_like"/>
    <property type="match status" value="1"/>
</dbReference>
<gene>
    <name evidence="2" type="ORF">FRZ00_14840</name>
</gene>
<keyword evidence="2" id="KW-0808">Transferase</keyword>
<comment type="caution">
    <text evidence="2">The sequence shown here is derived from an EMBL/GenBank/DDBJ whole genome shotgun (WGS) entry which is preliminary data.</text>
</comment>
<dbReference type="InterPro" id="IPR036568">
    <property type="entry name" value="GGCT-like_sf"/>
</dbReference>
<accession>A0A5N5W8Z7</accession>
<dbReference type="GO" id="GO:0016740">
    <property type="term" value="F:transferase activity"/>
    <property type="evidence" value="ECO:0007669"/>
    <property type="project" value="UniProtKB-KW"/>
</dbReference>
<name>A0A5N5W8Z7_STRMB</name>
<dbReference type="InterPro" id="IPR013024">
    <property type="entry name" value="GGCT-like"/>
</dbReference>
<evidence type="ECO:0000259" key="1">
    <source>
        <dbReference type="Pfam" id="PF06094"/>
    </source>
</evidence>
<dbReference type="InterPro" id="IPR009288">
    <property type="entry name" value="AIG2-like_dom"/>
</dbReference>
<dbReference type="RefSeq" id="WP_152263805.1">
    <property type="nucleotide sequence ID" value="NZ_VOKX01000027.1"/>
</dbReference>
<protein>
    <submittedName>
        <fullName evidence="2">Gamma-glutamylcyclotransferase</fullName>
    </submittedName>
</protein>
<proteinExistence type="predicted"/>
<dbReference type="EMBL" id="VOKX01000027">
    <property type="protein sequence ID" value="KAB7844989.1"/>
    <property type="molecule type" value="Genomic_DNA"/>
</dbReference>
<sequence>MTEDDAPLPVFVYGTLRRGGVNYDAFLRGRTAGEVPALLAGAVLYEGPGYPFAVSAPAGEIRGELMTLAPAGRAAVLAALDELEGHRPGDPGNLYDRVVRDVRTERGETVRAWVYLAAERVARRLRAEGVRVPGGDWPHRA</sequence>
<feature type="domain" description="Gamma-glutamylcyclotransferase AIG2-like" evidence="1">
    <location>
        <begin position="10"/>
        <end position="137"/>
    </location>
</feature>
<dbReference type="OrthoDB" id="5070127at2"/>
<dbReference type="Pfam" id="PF06094">
    <property type="entry name" value="GGACT"/>
    <property type="match status" value="1"/>
</dbReference>
<dbReference type="AlphaFoldDB" id="A0A5N5W8Z7"/>
<dbReference type="Proteomes" id="UP000327000">
    <property type="component" value="Unassembled WGS sequence"/>
</dbReference>
<dbReference type="Gene3D" id="3.10.490.10">
    <property type="entry name" value="Gamma-glutamyl cyclotransferase-like"/>
    <property type="match status" value="1"/>
</dbReference>
<keyword evidence="3" id="KW-1185">Reference proteome</keyword>
<reference evidence="2 3" key="1">
    <citation type="journal article" date="2019" name="Microb. Cell Fact.">
        <title>Exploring novel herbicidin analogues by transcriptional regulator overexpression and MS/MS molecular networking.</title>
        <authorList>
            <person name="Shi Y."/>
            <person name="Gu R."/>
            <person name="Li Y."/>
            <person name="Wang X."/>
            <person name="Ren W."/>
            <person name="Li X."/>
            <person name="Wang L."/>
            <person name="Xie Y."/>
            <person name="Hong B."/>
        </authorList>
    </citation>
    <scope>NUCLEOTIDE SEQUENCE [LARGE SCALE GENOMIC DNA]</scope>
    <source>
        <strain evidence="2 3">US-43</strain>
    </source>
</reference>
<dbReference type="SUPFAM" id="SSF110857">
    <property type="entry name" value="Gamma-glutamyl cyclotransferase-like"/>
    <property type="match status" value="1"/>
</dbReference>
<evidence type="ECO:0000313" key="3">
    <source>
        <dbReference type="Proteomes" id="UP000327000"/>
    </source>
</evidence>
<organism evidence="2 3">
    <name type="scientific">Streptomyces mobaraensis</name>
    <name type="common">Streptoverticillium mobaraense</name>
    <dbReference type="NCBI Taxonomy" id="35621"/>
    <lineage>
        <taxon>Bacteria</taxon>
        <taxon>Bacillati</taxon>
        <taxon>Actinomycetota</taxon>
        <taxon>Actinomycetes</taxon>
        <taxon>Kitasatosporales</taxon>
        <taxon>Streptomycetaceae</taxon>
        <taxon>Streptomyces</taxon>
    </lineage>
</organism>
<evidence type="ECO:0000313" key="2">
    <source>
        <dbReference type="EMBL" id="KAB7844989.1"/>
    </source>
</evidence>